<keyword evidence="2" id="KW-1133">Transmembrane helix</keyword>
<dbReference type="Proteomes" id="UP000729290">
    <property type="component" value="Unassembled WGS sequence"/>
</dbReference>
<feature type="transmembrane region" description="Helical" evidence="2">
    <location>
        <begin position="31"/>
        <end position="52"/>
    </location>
</feature>
<keyword evidence="2" id="KW-0472">Membrane</keyword>
<keyword evidence="2" id="KW-0812">Transmembrane</keyword>
<sequence>MYFYRQNLTRGKKQNALSTEKQGHRKRPPSILLFWGCGFFFLCQKNFLPFAAAHTHFFRFDSISVIRGIAGKTIDPLGRETIYDREQSDKTHLPCSAAPV</sequence>
<protein>
    <submittedName>
        <fullName evidence="3">Uncharacterized protein</fullName>
    </submittedName>
</protein>
<comment type="caution">
    <text evidence="3">The sequence shown here is derived from an EMBL/GenBank/DDBJ whole genome shotgun (WGS) entry which is preliminary data.</text>
</comment>
<evidence type="ECO:0000256" key="2">
    <source>
        <dbReference type="SAM" id="Phobius"/>
    </source>
</evidence>
<feature type="region of interest" description="Disordered" evidence="1">
    <location>
        <begin position="6"/>
        <end position="26"/>
    </location>
</feature>
<keyword evidence="4" id="KW-1185">Reference proteome</keyword>
<name>A0ABS2G7K9_9FIRM</name>
<evidence type="ECO:0000256" key="1">
    <source>
        <dbReference type="SAM" id="MobiDB-lite"/>
    </source>
</evidence>
<proteinExistence type="predicted"/>
<gene>
    <name evidence="3" type="ORF">H9X83_04760</name>
</gene>
<organism evidence="3 4">
    <name type="scientific">Anaerotignum lactatifermentans</name>
    <dbReference type="NCBI Taxonomy" id="160404"/>
    <lineage>
        <taxon>Bacteria</taxon>
        <taxon>Bacillati</taxon>
        <taxon>Bacillota</taxon>
        <taxon>Clostridia</taxon>
        <taxon>Lachnospirales</taxon>
        <taxon>Anaerotignaceae</taxon>
        <taxon>Anaerotignum</taxon>
    </lineage>
</organism>
<dbReference type="EMBL" id="JACSNV010000005">
    <property type="protein sequence ID" value="MBM6877464.1"/>
    <property type="molecule type" value="Genomic_DNA"/>
</dbReference>
<reference evidence="3 4" key="1">
    <citation type="journal article" date="2021" name="Sci. Rep.">
        <title>The distribution of antibiotic resistance genes in chicken gut microbiota commensals.</title>
        <authorList>
            <person name="Juricova H."/>
            <person name="Matiasovicova J."/>
            <person name="Kubasova T."/>
            <person name="Cejkova D."/>
            <person name="Rychlik I."/>
        </authorList>
    </citation>
    <scope>NUCLEOTIDE SEQUENCE [LARGE SCALE GENOMIC DNA]</scope>
    <source>
        <strain evidence="3 4">An431b</strain>
    </source>
</reference>
<evidence type="ECO:0000313" key="3">
    <source>
        <dbReference type="EMBL" id="MBM6877464.1"/>
    </source>
</evidence>
<evidence type="ECO:0000313" key="4">
    <source>
        <dbReference type="Proteomes" id="UP000729290"/>
    </source>
</evidence>
<accession>A0ABS2G7K9</accession>